<evidence type="ECO:0000313" key="4">
    <source>
        <dbReference type="Proteomes" id="UP000019591"/>
    </source>
</evidence>
<dbReference type="Gene3D" id="3.10.50.40">
    <property type="match status" value="1"/>
</dbReference>
<evidence type="ECO:0000259" key="2">
    <source>
        <dbReference type="PROSITE" id="PS50198"/>
    </source>
</evidence>
<organism evidence="3 4">
    <name type="scientific">Peptoclostridium acidaminophilum DSM 3953</name>
    <dbReference type="NCBI Taxonomy" id="1286171"/>
    <lineage>
        <taxon>Bacteria</taxon>
        <taxon>Bacillati</taxon>
        <taxon>Bacillota</taxon>
        <taxon>Clostridia</taxon>
        <taxon>Peptostreptococcales</taxon>
        <taxon>Peptoclostridiaceae</taxon>
        <taxon>Peptoclostridium</taxon>
    </lineage>
</organism>
<evidence type="ECO:0000256" key="1">
    <source>
        <dbReference type="PROSITE-ProRule" id="PRU00278"/>
    </source>
</evidence>
<proteinExistence type="predicted"/>
<dbReference type="AlphaFoldDB" id="W8TMC4"/>
<dbReference type="HOGENOM" id="CLU_034646_1_2_9"/>
<dbReference type="PROSITE" id="PS50198">
    <property type="entry name" value="PPIC_PPIASE_2"/>
    <property type="match status" value="1"/>
</dbReference>
<dbReference type="KEGG" id="eac:EAL2_c20760"/>
<dbReference type="InterPro" id="IPR027304">
    <property type="entry name" value="Trigger_fact/SurA_dom_sf"/>
</dbReference>
<gene>
    <name evidence="3" type="primary">prsA2</name>
    <name evidence="3" type="ORF">EAL2_c20760</name>
</gene>
<dbReference type="EMBL" id="CP007452">
    <property type="protein sequence ID" value="AHM57357.1"/>
    <property type="molecule type" value="Genomic_DNA"/>
</dbReference>
<dbReference type="Gene3D" id="1.10.8.1040">
    <property type="match status" value="1"/>
</dbReference>
<dbReference type="PANTHER" id="PTHR47245">
    <property type="entry name" value="PEPTIDYLPROLYL ISOMERASE"/>
    <property type="match status" value="1"/>
</dbReference>
<dbReference type="GO" id="GO:0003755">
    <property type="term" value="F:peptidyl-prolyl cis-trans isomerase activity"/>
    <property type="evidence" value="ECO:0007669"/>
    <property type="project" value="UniProtKB-KW"/>
</dbReference>
<dbReference type="Proteomes" id="UP000019591">
    <property type="component" value="Chromosome"/>
</dbReference>
<protein>
    <submittedName>
        <fullName evidence="3">Foldase protein PrsA</fullName>
        <ecNumber evidence="3">5.2.1.8</ecNumber>
    </submittedName>
</protein>
<dbReference type="EC" id="5.2.1.8" evidence="3"/>
<name>W8TMC4_PEPAC</name>
<sequence length="249" mass="28074">MEENRVLAKVGDREITEKDVDFLLQSLGPQKGMQFYSPEGRKQLLDEIINQELFYLDALESELDKEEAFIAEMEQVKVNLLKQYAMRNLLQAISVDPAEAKEFYENNKASFVSQESARASHILVETEEEAKKVADEIAEGLDFAEAAQKYSKCPSGSGGGDLGMFTRGKMVPEFEDVAFAMEVGAVSEPFQTQFGYHIIKLGEKHEQEEKSYEEAKADVARIVLGKKQNEAYNEKTSQMRSKYSVEILG</sequence>
<dbReference type="InterPro" id="IPR023058">
    <property type="entry name" value="PPIase_PpiC_CS"/>
</dbReference>
<dbReference type="InterPro" id="IPR046357">
    <property type="entry name" value="PPIase_dom_sf"/>
</dbReference>
<dbReference type="RefSeq" id="WP_025436287.1">
    <property type="nucleotide sequence ID" value="NZ_CP007452.1"/>
</dbReference>
<dbReference type="OrthoDB" id="14196at2"/>
<dbReference type="PANTHER" id="PTHR47245:SF2">
    <property type="entry name" value="PEPTIDYL-PROLYL CIS-TRANS ISOMERASE HP_0175-RELATED"/>
    <property type="match status" value="1"/>
</dbReference>
<dbReference type="InterPro" id="IPR050245">
    <property type="entry name" value="PrsA_foldase"/>
</dbReference>
<dbReference type="eggNOG" id="COG0760">
    <property type="taxonomic scope" value="Bacteria"/>
</dbReference>
<dbReference type="SUPFAM" id="SSF54534">
    <property type="entry name" value="FKBP-like"/>
    <property type="match status" value="1"/>
</dbReference>
<dbReference type="PROSITE" id="PS01096">
    <property type="entry name" value="PPIC_PPIASE_1"/>
    <property type="match status" value="1"/>
</dbReference>
<evidence type="ECO:0000313" key="3">
    <source>
        <dbReference type="EMBL" id="AHM57357.1"/>
    </source>
</evidence>
<dbReference type="PATRIC" id="fig|1286171.3.peg.2023"/>
<keyword evidence="1 3" id="KW-0413">Isomerase</keyword>
<reference evidence="3 4" key="1">
    <citation type="journal article" date="2014" name="Genome Announc.">
        <title>Complete Genome Sequence of Amino Acid-Utilizing Eubacterium acidaminophilum al-2 (DSM 3953).</title>
        <authorList>
            <person name="Poehlein A."/>
            <person name="Andreesen J.R."/>
            <person name="Daniel R."/>
        </authorList>
    </citation>
    <scope>NUCLEOTIDE SEQUENCE [LARGE SCALE GENOMIC DNA]</scope>
    <source>
        <strain evidence="3 4">DSM 3953</strain>
    </source>
</reference>
<dbReference type="STRING" id="1286171.EAL2_c20760"/>
<dbReference type="SUPFAM" id="SSF109998">
    <property type="entry name" value="Triger factor/SurA peptide-binding domain-like"/>
    <property type="match status" value="1"/>
</dbReference>
<feature type="domain" description="PpiC" evidence="2">
    <location>
        <begin position="114"/>
        <end position="203"/>
    </location>
</feature>
<keyword evidence="1" id="KW-0697">Rotamase</keyword>
<accession>W8TMC4</accession>
<keyword evidence="4" id="KW-1185">Reference proteome</keyword>
<dbReference type="Pfam" id="PF00639">
    <property type="entry name" value="Rotamase"/>
    <property type="match status" value="1"/>
</dbReference>
<dbReference type="InterPro" id="IPR000297">
    <property type="entry name" value="PPIase_PpiC"/>
</dbReference>